<name>A0ABU7I9Q7_9SPHI</name>
<keyword evidence="1" id="KW-0880">Kelch repeat</keyword>
<keyword evidence="2" id="KW-0677">Repeat</keyword>
<dbReference type="InterPro" id="IPR006652">
    <property type="entry name" value="Kelch_1"/>
</dbReference>
<evidence type="ECO:0000313" key="4">
    <source>
        <dbReference type="EMBL" id="MEE1945939.1"/>
    </source>
</evidence>
<comment type="caution">
    <text evidence="4">The sequence shown here is derived from an EMBL/GenBank/DDBJ whole genome shotgun (WGS) entry which is preliminary data.</text>
</comment>
<dbReference type="InterPro" id="IPR015915">
    <property type="entry name" value="Kelch-typ_b-propeller"/>
</dbReference>
<evidence type="ECO:0000259" key="3">
    <source>
        <dbReference type="Pfam" id="PF01833"/>
    </source>
</evidence>
<dbReference type="PANTHER" id="PTHR24412">
    <property type="entry name" value="KELCH PROTEIN"/>
    <property type="match status" value="1"/>
</dbReference>
<protein>
    <submittedName>
        <fullName evidence="4">Kelch repeat-containing protein</fullName>
    </submittedName>
</protein>
<dbReference type="PROSITE" id="PS51257">
    <property type="entry name" value="PROKAR_LIPOPROTEIN"/>
    <property type="match status" value="1"/>
</dbReference>
<dbReference type="Gene3D" id="2.120.10.80">
    <property type="entry name" value="Kelch-type beta propeller"/>
    <property type="match status" value="2"/>
</dbReference>
<dbReference type="Pfam" id="PF01833">
    <property type="entry name" value="TIG"/>
    <property type="match status" value="1"/>
</dbReference>
<dbReference type="Proteomes" id="UP001336835">
    <property type="component" value="Unassembled WGS sequence"/>
</dbReference>
<accession>A0ABU7I9Q7</accession>
<evidence type="ECO:0000313" key="5">
    <source>
        <dbReference type="Proteomes" id="UP001336835"/>
    </source>
</evidence>
<evidence type="ECO:0000256" key="2">
    <source>
        <dbReference type="ARBA" id="ARBA00022737"/>
    </source>
</evidence>
<dbReference type="Pfam" id="PF01344">
    <property type="entry name" value="Kelch_1"/>
    <property type="match status" value="1"/>
</dbReference>
<dbReference type="SUPFAM" id="SSF81296">
    <property type="entry name" value="E set domains"/>
    <property type="match status" value="1"/>
</dbReference>
<reference evidence="4 5" key="1">
    <citation type="submission" date="2024-01" db="EMBL/GenBank/DDBJ databases">
        <title>Pedobacter sp. nov., isolated from fresh soil.</title>
        <authorList>
            <person name="Le N.T.T."/>
        </authorList>
    </citation>
    <scope>NUCLEOTIDE SEQUENCE [LARGE SCALE GENOMIC DNA]</scope>
    <source>
        <strain evidence="4 5">KR3-3</strain>
    </source>
</reference>
<dbReference type="SUPFAM" id="SSF117281">
    <property type="entry name" value="Kelch motif"/>
    <property type="match status" value="1"/>
</dbReference>
<evidence type="ECO:0000256" key="1">
    <source>
        <dbReference type="ARBA" id="ARBA00022441"/>
    </source>
</evidence>
<dbReference type="InterPro" id="IPR002909">
    <property type="entry name" value="IPT_dom"/>
</dbReference>
<sequence>MKALTFFILVALMISSCKKDDDTAPENLDLITKEAYVGEVIRISGTNFDANASNNIVVFSGGKEVPASSLTENTLTVNIPEGAVSGPIFVRKGKTNSLTAVTLLVKRKYKWQALAPFPGLGRIHAIAFAVNGKGYVTTGATKYSGVFPNDLWEYDPATNKWTRKADFPGNTRYFSFSFVIDNKAYVGGGITNRPYDGTRDLYQYDPATNKWAQMASIPATDSFGRGLGVTLNGKGVVVNEADKHGVWQYNAQANTWTSLNNNDIYTPWGYIIDEGVCFLAEGKIYYGLGVSRLSSPPPPNMVMHQYDSGKNQWTYVDHQFSSSLGTQALGNSHVIDGKVFVSFDDYGTLNRFDPVTKKWNRFHTEILNVKASATFFTIGTTAYVIGGHADFYDDGSNKLYGFNIDPYIR</sequence>
<dbReference type="EMBL" id="JAZDQT010000002">
    <property type="protein sequence ID" value="MEE1945939.1"/>
    <property type="molecule type" value="Genomic_DNA"/>
</dbReference>
<dbReference type="SUPFAM" id="SSF50965">
    <property type="entry name" value="Galactose oxidase, central domain"/>
    <property type="match status" value="1"/>
</dbReference>
<proteinExistence type="predicted"/>
<feature type="domain" description="IPT/TIG" evidence="3">
    <location>
        <begin position="38"/>
        <end position="94"/>
    </location>
</feature>
<dbReference type="PANTHER" id="PTHR24412:SF441">
    <property type="entry name" value="KELCH-LIKE PROTEIN 28"/>
    <property type="match status" value="1"/>
</dbReference>
<dbReference type="InterPro" id="IPR011043">
    <property type="entry name" value="Gal_Oxase/kelch_b-propeller"/>
</dbReference>
<dbReference type="InterPro" id="IPR014756">
    <property type="entry name" value="Ig_E-set"/>
</dbReference>
<keyword evidence="5" id="KW-1185">Reference proteome</keyword>
<organism evidence="4 5">
    <name type="scientific">Pedobacter albus</name>
    <dbReference type="NCBI Taxonomy" id="3113905"/>
    <lineage>
        <taxon>Bacteria</taxon>
        <taxon>Pseudomonadati</taxon>
        <taxon>Bacteroidota</taxon>
        <taxon>Sphingobacteriia</taxon>
        <taxon>Sphingobacteriales</taxon>
        <taxon>Sphingobacteriaceae</taxon>
        <taxon>Pedobacter</taxon>
    </lineage>
</organism>
<gene>
    <name evidence="4" type="ORF">VRU48_12530</name>
</gene>
<dbReference type="RefSeq" id="WP_330108257.1">
    <property type="nucleotide sequence ID" value="NZ_JAZDQT010000002.1"/>
</dbReference>